<dbReference type="AlphaFoldDB" id="A0A423XAX4"/>
<gene>
    <name evidence="2" type="ORF">VPNG_05918</name>
</gene>
<evidence type="ECO:0000313" key="2">
    <source>
        <dbReference type="EMBL" id="ROW13090.1"/>
    </source>
</evidence>
<name>A0A423XAX4_9PEZI</name>
<dbReference type="Pfam" id="PF26639">
    <property type="entry name" value="Het-6_barrel"/>
    <property type="match status" value="1"/>
</dbReference>
<dbReference type="STRING" id="1230097.A0A423XAX4"/>
<sequence length="635" mass="72430">MVNYTYTRFESPRDQIRLLTIRPGNWLEPIECSLGIDCLDNKPEYEALSYVWGDESKRVPITVDGKSFEITQNLFLALRRLRRRFVRRVMWVDAVCINQNDNDEKSIQVAMMSIIYSECTRAVLWLGEDPDCLEARGASRRLALPPKSAAAREAFMLLRMLGTDKHLDRMACLNRRRRCRNVVHGRYFSHFDSLRAMMDVPWWRRIWVVQESALPRAATLAYASETCQTSVFDAWHAAYGKHAAGCCRAWWDGQGSEWRRKELLDNMLTQHAALAVVRRDWARLDGMTMAALRWHLWSFRATRNRDLFYGVLGLVRYPHTPPGGAGVRALVPNYEVSDAEAIARVCLADIQQSQTLDILLGIRRLPPTGGLPSWVPDLHGEDGEALPTLGKRQHMIFEGRRRKHMYISQGLFCAAPPRLCSDVQLVDNTVLRVGTSCVDRIVTCGVLDAKEECIQPGVYIEDISQWIDLAGVTQWPELAPELGSVEDIFWRAITRDHVQLPSGPPFYRRATQADYREVRDLMVDVRLRAAGNVVFPVFNETCYHSVFESKLIKTEEGRLGMAPRFCEEGDEVHIMPGSRVPYVLRPVTNQRVRGSDVGTDAIPAYTVIGDCYLHGCMDFEASADDMPEWRLVDLH</sequence>
<dbReference type="PANTHER" id="PTHR24148:SF64">
    <property type="entry name" value="HETEROKARYON INCOMPATIBILITY DOMAIN-CONTAINING PROTEIN"/>
    <property type="match status" value="1"/>
</dbReference>
<comment type="caution">
    <text evidence="2">The sequence shown here is derived from an EMBL/GenBank/DDBJ whole genome shotgun (WGS) entry which is preliminary data.</text>
</comment>
<dbReference type="EMBL" id="LKEB01000022">
    <property type="protein sequence ID" value="ROW13090.1"/>
    <property type="molecule type" value="Genomic_DNA"/>
</dbReference>
<evidence type="ECO:0000259" key="1">
    <source>
        <dbReference type="Pfam" id="PF06985"/>
    </source>
</evidence>
<dbReference type="PANTHER" id="PTHR24148">
    <property type="entry name" value="ANKYRIN REPEAT DOMAIN-CONTAINING PROTEIN 39 HOMOLOG-RELATED"/>
    <property type="match status" value="1"/>
</dbReference>
<evidence type="ECO:0000313" key="3">
    <source>
        <dbReference type="Proteomes" id="UP000285146"/>
    </source>
</evidence>
<reference evidence="2 3" key="1">
    <citation type="submission" date="2015-09" db="EMBL/GenBank/DDBJ databases">
        <title>Host preference determinants of Valsa canker pathogens revealed by comparative genomics.</title>
        <authorList>
            <person name="Yin Z."/>
            <person name="Huang L."/>
        </authorList>
    </citation>
    <scope>NUCLEOTIDE SEQUENCE [LARGE SCALE GENOMIC DNA]</scope>
    <source>
        <strain evidence="2 3">SXYLt</strain>
    </source>
</reference>
<dbReference type="Proteomes" id="UP000285146">
    <property type="component" value="Unassembled WGS sequence"/>
</dbReference>
<dbReference type="InterPro" id="IPR010730">
    <property type="entry name" value="HET"/>
</dbReference>
<dbReference type="Pfam" id="PF06985">
    <property type="entry name" value="HET"/>
    <property type="match status" value="1"/>
</dbReference>
<accession>A0A423XAX4</accession>
<dbReference type="OrthoDB" id="3557394at2759"/>
<organism evidence="2 3">
    <name type="scientific">Cytospora leucostoma</name>
    <dbReference type="NCBI Taxonomy" id="1230097"/>
    <lineage>
        <taxon>Eukaryota</taxon>
        <taxon>Fungi</taxon>
        <taxon>Dikarya</taxon>
        <taxon>Ascomycota</taxon>
        <taxon>Pezizomycotina</taxon>
        <taxon>Sordariomycetes</taxon>
        <taxon>Sordariomycetidae</taxon>
        <taxon>Diaporthales</taxon>
        <taxon>Cytosporaceae</taxon>
        <taxon>Cytospora</taxon>
    </lineage>
</organism>
<proteinExistence type="predicted"/>
<feature type="domain" description="Heterokaryon incompatibility" evidence="1">
    <location>
        <begin position="45"/>
        <end position="211"/>
    </location>
</feature>
<protein>
    <recommendedName>
        <fullName evidence="1">Heterokaryon incompatibility domain-containing protein</fullName>
    </recommendedName>
</protein>
<dbReference type="InParanoid" id="A0A423XAX4"/>
<dbReference type="InterPro" id="IPR052895">
    <property type="entry name" value="HetReg/Transcr_Mod"/>
</dbReference>
<keyword evidence="3" id="KW-1185">Reference proteome</keyword>